<proteinExistence type="predicted"/>
<dbReference type="EMBL" id="NPDS01000002">
    <property type="protein sequence ID" value="PJZ58276.1"/>
    <property type="molecule type" value="Genomic_DNA"/>
</dbReference>
<protein>
    <submittedName>
        <fullName evidence="1">Uncharacterized protein</fullName>
    </submittedName>
</protein>
<evidence type="ECO:0000313" key="1">
    <source>
        <dbReference type="EMBL" id="PJZ58276.1"/>
    </source>
</evidence>
<comment type="caution">
    <text evidence="1">The sequence shown here is derived from an EMBL/GenBank/DDBJ whole genome shotgun (WGS) entry which is preliminary data.</text>
</comment>
<sequence>MSYITRFLLKKNLQRLLIFLIFLISVPVLSFPRIGNLSGRVLYISVYNGQERLVTRTQLNPGERVELGACDQFIVFGDTNPPTNLAKFSSCDREIVIDQDLKGQRVN</sequence>
<evidence type="ECO:0000313" key="2">
    <source>
        <dbReference type="Proteomes" id="UP000231879"/>
    </source>
</evidence>
<organism evidence="1 2">
    <name type="scientific">Leptospira barantonii</name>
    <dbReference type="NCBI Taxonomy" id="2023184"/>
    <lineage>
        <taxon>Bacteria</taxon>
        <taxon>Pseudomonadati</taxon>
        <taxon>Spirochaetota</taxon>
        <taxon>Spirochaetia</taxon>
        <taxon>Leptospirales</taxon>
        <taxon>Leptospiraceae</taxon>
        <taxon>Leptospira</taxon>
    </lineage>
</organism>
<name>A0ABX4NN69_9LEPT</name>
<reference evidence="1 2" key="1">
    <citation type="submission" date="2017-07" db="EMBL/GenBank/DDBJ databases">
        <title>Leptospira spp. isolated from tropical soils.</title>
        <authorList>
            <person name="Thibeaux R."/>
            <person name="Iraola G."/>
            <person name="Ferres I."/>
            <person name="Bierque E."/>
            <person name="Girault D."/>
            <person name="Soupe-Gilbert M.-E."/>
            <person name="Picardeau M."/>
            <person name="Goarant C."/>
        </authorList>
    </citation>
    <scope>NUCLEOTIDE SEQUENCE [LARGE SCALE GENOMIC DNA]</scope>
    <source>
        <strain evidence="1 2">FH4-C-A1</strain>
    </source>
</reference>
<accession>A0ABX4NN69</accession>
<gene>
    <name evidence="1" type="ORF">CH367_07815</name>
</gene>
<dbReference type="Proteomes" id="UP000231879">
    <property type="component" value="Unassembled WGS sequence"/>
</dbReference>
<keyword evidence="2" id="KW-1185">Reference proteome</keyword>